<feature type="region of interest" description="Disordered" evidence="1">
    <location>
        <begin position="197"/>
        <end position="349"/>
    </location>
</feature>
<feature type="compositionally biased region" description="Low complexity" evidence="1">
    <location>
        <begin position="329"/>
        <end position="342"/>
    </location>
</feature>
<proteinExistence type="predicted"/>
<dbReference type="VEuPathDB" id="CryptoDB:Vbra_4829"/>
<dbReference type="PhylomeDB" id="A0A0G4EDN1"/>
<dbReference type="EMBL" id="CDMY01000170">
    <property type="protein sequence ID" value="CEL93494.1"/>
    <property type="molecule type" value="Genomic_DNA"/>
</dbReference>
<feature type="compositionally biased region" description="Pro residues" evidence="1">
    <location>
        <begin position="643"/>
        <end position="652"/>
    </location>
</feature>
<dbReference type="Proteomes" id="UP000041254">
    <property type="component" value="Unassembled WGS sequence"/>
</dbReference>
<feature type="transmembrane region" description="Helical" evidence="2">
    <location>
        <begin position="702"/>
        <end position="725"/>
    </location>
</feature>
<evidence type="ECO:0000256" key="1">
    <source>
        <dbReference type="SAM" id="MobiDB-lite"/>
    </source>
</evidence>
<keyword evidence="2" id="KW-0472">Membrane</keyword>
<name>A0A0G4EDN1_VITBC</name>
<feature type="region of interest" description="Disordered" evidence="1">
    <location>
        <begin position="1"/>
        <end position="46"/>
    </location>
</feature>
<gene>
    <name evidence="3" type="ORF">Vbra_4829</name>
</gene>
<feature type="compositionally biased region" description="Polar residues" evidence="1">
    <location>
        <begin position="254"/>
        <end position="268"/>
    </location>
</feature>
<organism evidence="3 4">
    <name type="scientific">Vitrella brassicaformis (strain CCMP3155)</name>
    <dbReference type="NCBI Taxonomy" id="1169540"/>
    <lineage>
        <taxon>Eukaryota</taxon>
        <taxon>Sar</taxon>
        <taxon>Alveolata</taxon>
        <taxon>Colpodellida</taxon>
        <taxon>Vitrellaceae</taxon>
        <taxon>Vitrella</taxon>
    </lineage>
</organism>
<keyword evidence="2" id="KW-0812">Transmembrane</keyword>
<evidence type="ECO:0000313" key="4">
    <source>
        <dbReference type="Proteomes" id="UP000041254"/>
    </source>
</evidence>
<feature type="region of interest" description="Disordered" evidence="1">
    <location>
        <begin position="609"/>
        <end position="654"/>
    </location>
</feature>
<feature type="compositionally biased region" description="Basic and acidic residues" evidence="1">
    <location>
        <begin position="1"/>
        <end position="14"/>
    </location>
</feature>
<dbReference type="AlphaFoldDB" id="A0A0G4EDN1"/>
<reference evidence="3 4" key="1">
    <citation type="submission" date="2014-11" db="EMBL/GenBank/DDBJ databases">
        <authorList>
            <person name="Zhu J."/>
            <person name="Qi W."/>
            <person name="Song R."/>
        </authorList>
    </citation>
    <scope>NUCLEOTIDE SEQUENCE [LARGE SCALE GENOMIC DNA]</scope>
</reference>
<protein>
    <submittedName>
        <fullName evidence="3">Uncharacterized protein</fullName>
    </submittedName>
</protein>
<evidence type="ECO:0000313" key="3">
    <source>
        <dbReference type="EMBL" id="CEL93494.1"/>
    </source>
</evidence>
<feature type="region of interest" description="Disordered" evidence="1">
    <location>
        <begin position="58"/>
        <end position="184"/>
    </location>
</feature>
<evidence type="ECO:0000256" key="2">
    <source>
        <dbReference type="SAM" id="Phobius"/>
    </source>
</evidence>
<dbReference type="InParanoid" id="A0A0G4EDN1"/>
<feature type="compositionally biased region" description="Basic and acidic residues" evidence="1">
    <location>
        <begin position="129"/>
        <end position="139"/>
    </location>
</feature>
<feature type="compositionally biased region" description="Basic and acidic residues" evidence="1">
    <location>
        <begin position="302"/>
        <end position="317"/>
    </location>
</feature>
<keyword evidence="2" id="KW-1133">Transmembrane helix</keyword>
<sequence>MSPETSKRELRKGVNSDADMVRLMLDGERAAKKKADRSPPTGADRVIVPLSEINLADVEGKVLSERGGGGSGGTKQMMSSEDGSPHSPGSRQGASEKVQRFLQQLRHSGSMEDGQGNMMVPRGTATRKKLSDLAAREFDAATGKATGGESLVDDLDDDIQSRSAARAGMGSETHSPNVSLPLVPPFIPVHEPVTARTDYTADVSESPPPINNTSMVRTPYQDGSRDRLARGSGQVTIRVNPPDAADHGKEPDLSATQQHNGDETNQTKLPEMFLDIFNNDSSPSKPGNAHEQRGSAPNGTMEPRKPKRGDSQAKGEGVESTSARKGRRGSSSSDLSPMSTGGKKAKGSGNLTLHQRWLRCKRKYKCLQEPPNICKWVTTTLFGRLSKLMLIFWGAILAYSIFTYTFMAYMMERVDNLTDEVVQAAVGEYRFRHGQIATIHLVEPTLWPWRETLSDASPTFPEYFGRQLGLGAEELMNLLYQKSSANAKPVDRRFEDRKKLLYYPGCLLRPPEGTCENKTNPYPFSEKMLNGFYPSLVAWFEEAERFFTNWVFGIGTPPAYYMVPFYNDVSPYWRRQLSDDPGDVPATATDAHKRMEAALKRMNRLMDELRSSRNRSSTEGSSPDEDEPFGRELQANGTNGTTPAPPPPPPVGPERLVRPWLPPDYWWLYNALRYDLGNAFETMEELFIEEADSDLKDHETKLWILGAVDWAVLILAVMFLHYLLFEWFKKDVVDTVAILRVLPEDDIQQQKLFELFNIDLENEEGSKTSDATV</sequence>
<keyword evidence="4" id="KW-1185">Reference proteome</keyword>
<feature type="transmembrane region" description="Helical" evidence="2">
    <location>
        <begin position="390"/>
        <end position="411"/>
    </location>
</feature>
<feature type="compositionally biased region" description="Polar residues" evidence="1">
    <location>
        <begin position="74"/>
        <end position="93"/>
    </location>
</feature>
<accession>A0A0G4EDN1</accession>